<feature type="transmembrane region" description="Helical" evidence="8">
    <location>
        <begin position="80"/>
        <end position="100"/>
    </location>
</feature>
<dbReference type="EMBL" id="CP040324">
    <property type="protein sequence ID" value="QHB29322.1"/>
    <property type="molecule type" value="Genomic_DNA"/>
</dbReference>
<feature type="compositionally biased region" description="Low complexity" evidence="7">
    <location>
        <begin position="107"/>
        <end position="117"/>
    </location>
</feature>
<dbReference type="InterPro" id="IPR050171">
    <property type="entry name" value="MFS_Transporters"/>
</dbReference>
<evidence type="ECO:0000256" key="4">
    <source>
        <dbReference type="ARBA" id="ARBA00022692"/>
    </source>
</evidence>
<dbReference type="InterPro" id="IPR011701">
    <property type="entry name" value="MFS"/>
</dbReference>
<sequence length="140" mass="14748">MPESPRPLAVTLQVVSIVLFTFIGYLNIGIPLAVLPGYVHNDLGFSAVVAGLVISVQYLATLLSRPSASRIIDNHGSKKAVMYGLVGCGLSGVFMLGLRLPHPPALAEPGLPAGRPASTGQRRKPGRCGRDWLGHRSGGR</sequence>
<evidence type="ECO:0000256" key="8">
    <source>
        <dbReference type="SAM" id="Phobius"/>
    </source>
</evidence>
<evidence type="ECO:0000256" key="2">
    <source>
        <dbReference type="ARBA" id="ARBA00022448"/>
    </source>
</evidence>
<reference evidence="9 10" key="1">
    <citation type="submission" date="2019-05" db="EMBL/GenBank/DDBJ databases">
        <title>Complete genome sequence of Pseudomonas Pseudomonas resinovorans.</title>
        <authorList>
            <person name="Chen H.-P."/>
        </authorList>
    </citation>
    <scope>NUCLEOTIDE SEQUENCE [LARGE SCALE GENOMIC DNA]</scope>
    <source>
        <strain evidence="9 10">TCU-CK1</strain>
    </source>
</reference>
<dbReference type="GO" id="GO:0022857">
    <property type="term" value="F:transmembrane transporter activity"/>
    <property type="evidence" value="ECO:0007669"/>
    <property type="project" value="InterPro"/>
</dbReference>
<feature type="region of interest" description="Disordered" evidence="7">
    <location>
        <begin position="107"/>
        <end position="140"/>
    </location>
</feature>
<evidence type="ECO:0000313" key="10">
    <source>
        <dbReference type="Proteomes" id="UP000464593"/>
    </source>
</evidence>
<feature type="transmembrane region" description="Helical" evidence="8">
    <location>
        <begin position="43"/>
        <end position="60"/>
    </location>
</feature>
<name>A0AAE6REQ3_9PSED</name>
<organism evidence="9 10">
    <name type="scientific">Pseudomonas monteilii</name>
    <dbReference type="NCBI Taxonomy" id="76759"/>
    <lineage>
        <taxon>Bacteria</taxon>
        <taxon>Pseudomonadati</taxon>
        <taxon>Pseudomonadota</taxon>
        <taxon>Gammaproteobacteria</taxon>
        <taxon>Pseudomonadales</taxon>
        <taxon>Pseudomonadaceae</taxon>
        <taxon>Pseudomonas</taxon>
    </lineage>
</organism>
<keyword evidence="5 8" id="KW-1133">Transmembrane helix</keyword>
<protein>
    <submittedName>
        <fullName evidence="9">MFS transporter</fullName>
    </submittedName>
</protein>
<evidence type="ECO:0000256" key="7">
    <source>
        <dbReference type="SAM" id="MobiDB-lite"/>
    </source>
</evidence>
<dbReference type="Pfam" id="PF07690">
    <property type="entry name" value="MFS_1"/>
    <property type="match status" value="1"/>
</dbReference>
<evidence type="ECO:0000256" key="3">
    <source>
        <dbReference type="ARBA" id="ARBA00022475"/>
    </source>
</evidence>
<keyword evidence="2" id="KW-0813">Transport</keyword>
<evidence type="ECO:0000313" key="9">
    <source>
        <dbReference type="EMBL" id="QHB29322.1"/>
    </source>
</evidence>
<evidence type="ECO:0000256" key="6">
    <source>
        <dbReference type="ARBA" id="ARBA00023136"/>
    </source>
</evidence>
<dbReference type="AlphaFoldDB" id="A0AAE6REQ3"/>
<dbReference type="Proteomes" id="UP000464593">
    <property type="component" value="Chromosome"/>
</dbReference>
<keyword evidence="3" id="KW-1003">Cell membrane</keyword>
<dbReference type="PANTHER" id="PTHR23517:SF13">
    <property type="entry name" value="MAJOR FACILITATOR SUPERFAMILY MFS_1"/>
    <property type="match status" value="1"/>
</dbReference>
<keyword evidence="6 8" id="KW-0472">Membrane</keyword>
<dbReference type="GO" id="GO:0005886">
    <property type="term" value="C:plasma membrane"/>
    <property type="evidence" value="ECO:0007669"/>
    <property type="project" value="UniProtKB-SubCell"/>
</dbReference>
<keyword evidence="4 8" id="KW-0812">Transmembrane</keyword>
<dbReference type="PANTHER" id="PTHR23517">
    <property type="entry name" value="RESISTANCE PROTEIN MDTM, PUTATIVE-RELATED-RELATED"/>
    <property type="match status" value="1"/>
</dbReference>
<feature type="transmembrane region" description="Helical" evidence="8">
    <location>
        <begin position="12"/>
        <end position="37"/>
    </location>
</feature>
<dbReference type="SUPFAM" id="SSF103473">
    <property type="entry name" value="MFS general substrate transporter"/>
    <property type="match status" value="1"/>
</dbReference>
<proteinExistence type="predicted"/>
<comment type="subcellular location">
    <subcellularLocation>
        <location evidence="1">Cell membrane</location>
        <topology evidence="1">Multi-pass membrane protein</topology>
    </subcellularLocation>
</comment>
<dbReference type="InterPro" id="IPR036259">
    <property type="entry name" value="MFS_trans_sf"/>
</dbReference>
<gene>
    <name evidence="9" type="ORF">TCK1_3976</name>
</gene>
<dbReference type="Gene3D" id="1.20.1250.20">
    <property type="entry name" value="MFS general substrate transporter like domains"/>
    <property type="match status" value="1"/>
</dbReference>
<evidence type="ECO:0000256" key="1">
    <source>
        <dbReference type="ARBA" id="ARBA00004651"/>
    </source>
</evidence>
<evidence type="ECO:0000256" key="5">
    <source>
        <dbReference type="ARBA" id="ARBA00022989"/>
    </source>
</evidence>
<accession>A0AAE6REQ3</accession>